<dbReference type="InterPro" id="IPR015915">
    <property type="entry name" value="Kelch-typ_b-propeller"/>
</dbReference>
<proteinExistence type="predicted"/>
<dbReference type="InterPro" id="IPR001810">
    <property type="entry name" value="F-box_dom"/>
</dbReference>
<reference evidence="3 4" key="1">
    <citation type="submission" date="2024-04" db="EMBL/GenBank/DDBJ databases">
        <title>Genome assembly C_amara_ONT_v2.</title>
        <authorList>
            <person name="Yant L."/>
            <person name="Moore C."/>
            <person name="Slenker M."/>
        </authorList>
    </citation>
    <scope>NUCLEOTIDE SEQUENCE [LARGE SCALE GENOMIC DNA]</scope>
    <source>
        <tissue evidence="3">Leaf</tissue>
    </source>
</reference>
<dbReference type="InterPro" id="IPR000210">
    <property type="entry name" value="BTB/POZ_dom"/>
</dbReference>
<dbReference type="Gene3D" id="2.120.10.80">
    <property type="entry name" value="Kelch-type beta propeller"/>
    <property type="match status" value="1"/>
</dbReference>
<dbReference type="InterPro" id="IPR057499">
    <property type="entry name" value="Kelch_FKB95"/>
</dbReference>
<protein>
    <submittedName>
        <fullName evidence="3">F-box/kelch-repeat protein</fullName>
    </submittedName>
</protein>
<dbReference type="PROSITE" id="PS50097">
    <property type="entry name" value="BTB"/>
    <property type="match status" value="1"/>
</dbReference>
<dbReference type="Proteomes" id="UP001558713">
    <property type="component" value="Unassembled WGS sequence"/>
</dbReference>
<evidence type="ECO:0000256" key="1">
    <source>
        <dbReference type="ARBA" id="ARBA00004906"/>
    </source>
</evidence>
<dbReference type="CDD" id="cd22152">
    <property type="entry name" value="F-box_AtAFR-like"/>
    <property type="match status" value="1"/>
</dbReference>
<dbReference type="InterPro" id="IPR006652">
    <property type="entry name" value="Kelch_1"/>
</dbReference>
<dbReference type="InterPro" id="IPR036047">
    <property type="entry name" value="F-box-like_dom_sf"/>
</dbReference>
<dbReference type="AlphaFoldDB" id="A0ABD0Z966"/>
<dbReference type="Pfam" id="PF00646">
    <property type="entry name" value="F-box"/>
    <property type="match status" value="1"/>
</dbReference>
<dbReference type="InterPro" id="IPR050354">
    <property type="entry name" value="F-box/kelch-repeat_ARATH"/>
</dbReference>
<comment type="caution">
    <text evidence="3">The sequence shown here is derived from an EMBL/GenBank/DDBJ whole genome shotgun (WGS) entry which is preliminary data.</text>
</comment>
<dbReference type="PANTHER" id="PTHR24414:SF196">
    <property type="entry name" value="BNACNNG12250D PROTEIN"/>
    <property type="match status" value="1"/>
</dbReference>
<evidence type="ECO:0000313" key="3">
    <source>
        <dbReference type="EMBL" id="KAL1190536.1"/>
    </source>
</evidence>
<comment type="pathway">
    <text evidence="1">Protein modification; protein ubiquitination.</text>
</comment>
<dbReference type="SMART" id="SM00612">
    <property type="entry name" value="Kelch"/>
    <property type="match status" value="2"/>
</dbReference>
<accession>A0ABD0Z966</accession>
<dbReference type="SUPFAM" id="SSF117281">
    <property type="entry name" value="Kelch motif"/>
    <property type="match status" value="1"/>
</dbReference>
<sequence length="225" mass="25465">MTTKEKKKKSSDSPPTSFSSLPYDIILNCLARVSIFHRPTLSLVSKYFRSLIASPDLEATRSCIGITEEYLCVYLVLKNNLNPHWFAVSPIPKQKLKSIPSFNTYIHYEYSTVVSSGSKIYITGGFLNRTRSKRVLILDCVSHQCRKLPNMRQPRANAAVDVSNGKIYVTGGCESNNNEDCGEVYDPKTNTWEPICLHWILLSGRYMFAFCSCHTLSIDDPCDFI</sequence>
<feature type="domain" description="BTB" evidence="2">
    <location>
        <begin position="23"/>
        <end position="118"/>
    </location>
</feature>
<dbReference type="SUPFAM" id="SSF81383">
    <property type="entry name" value="F-box domain"/>
    <property type="match status" value="1"/>
</dbReference>
<evidence type="ECO:0000313" key="4">
    <source>
        <dbReference type="Proteomes" id="UP001558713"/>
    </source>
</evidence>
<dbReference type="SMART" id="SM00256">
    <property type="entry name" value="FBOX"/>
    <property type="match status" value="1"/>
</dbReference>
<dbReference type="PANTHER" id="PTHR24414">
    <property type="entry name" value="F-BOX/KELCH-REPEAT PROTEIN SKIP4"/>
    <property type="match status" value="1"/>
</dbReference>
<dbReference type="Pfam" id="PF25210">
    <property type="entry name" value="Kelch_FKB95"/>
    <property type="match status" value="1"/>
</dbReference>
<dbReference type="EMBL" id="JBANAX010000874">
    <property type="protein sequence ID" value="KAL1190536.1"/>
    <property type="molecule type" value="Genomic_DNA"/>
</dbReference>
<keyword evidence="4" id="KW-1185">Reference proteome</keyword>
<gene>
    <name evidence="3" type="ORF">V5N11_032818</name>
</gene>
<name>A0ABD0Z966_CARAN</name>
<organism evidence="3 4">
    <name type="scientific">Cardamine amara subsp. amara</name>
    <dbReference type="NCBI Taxonomy" id="228776"/>
    <lineage>
        <taxon>Eukaryota</taxon>
        <taxon>Viridiplantae</taxon>
        <taxon>Streptophyta</taxon>
        <taxon>Embryophyta</taxon>
        <taxon>Tracheophyta</taxon>
        <taxon>Spermatophyta</taxon>
        <taxon>Magnoliopsida</taxon>
        <taxon>eudicotyledons</taxon>
        <taxon>Gunneridae</taxon>
        <taxon>Pentapetalae</taxon>
        <taxon>rosids</taxon>
        <taxon>malvids</taxon>
        <taxon>Brassicales</taxon>
        <taxon>Brassicaceae</taxon>
        <taxon>Cardamineae</taxon>
        <taxon>Cardamine</taxon>
    </lineage>
</organism>
<evidence type="ECO:0000259" key="2">
    <source>
        <dbReference type="PROSITE" id="PS50097"/>
    </source>
</evidence>